<dbReference type="EMBL" id="QMFY01000003">
    <property type="protein sequence ID" value="RAW01664.1"/>
    <property type="molecule type" value="Genomic_DNA"/>
</dbReference>
<dbReference type="AlphaFoldDB" id="A0A364Y752"/>
<gene>
    <name evidence="1" type="ORF">DQQ10_08395</name>
</gene>
<evidence type="ECO:0008006" key="3">
    <source>
        <dbReference type="Google" id="ProtNLM"/>
    </source>
</evidence>
<proteinExistence type="predicted"/>
<dbReference type="Pfam" id="PF07661">
    <property type="entry name" value="MORN_2"/>
    <property type="match status" value="1"/>
</dbReference>
<name>A0A364Y752_9BACT</name>
<dbReference type="Proteomes" id="UP000251889">
    <property type="component" value="Unassembled WGS sequence"/>
</dbReference>
<sequence length="263" mass="29796">MTRRAMFTKISCCCILIFISSCDSPTKTYFDNGRLKSVYSTIDGKIEGEYIAYHPNGKMKESRAYSRGELTGPYRRFNDGGIMTSEIYYVRGLKNGQSTTYFDNGKRFSVTQYLGGHKVGEELLFNQDEKCVARHVFDSAGNLIYQQTLWPQKQSRAFPIIHVKSTVVAIGQYCQVGVGFGLPLKGIVDFKVEALDSLLVPFVRVHADTLRDRYKLRLHFVQPGIHKIRLTLRHDAVVGDTLSVDGISEEFEVQISEERATEI</sequence>
<reference evidence="1 2" key="1">
    <citation type="submission" date="2018-06" db="EMBL/GenBank/DDBJ databases">
        <title>Chryseolinea flavus sp. nov., a member of the phylum Bacteroidetes isolated from soil.</title>
        <authorList>
            <person name="Li Y."/>
            <person name="Wang J."/>
        </authorList>
    </citation>
    <scope>NUCLEOTIDE SEQUENCE [LARGE SCALE GENOMIC DNA]</scope>
    <source>
        <strain evidence="1 2">SDU1-6</strain>
    </source>
</reference>
<dbReference type="SUPFAM" id="SSF82185">
    <property type="entry name" value="Histone H3 K4-specific methyltransferase SET7/9 N-terminal domain"/>
    <property type="match status" value="1"/>
</dbReference>
<accession>A0A364Y752</accession>
<evidence type="ECO:0000313" key="2">
    <source>
        <dbReference type="Proteomes" id="UP000251889"/>
    </source>
</evidence>
<dbReference type="PROSITE" id="PS51257">
    <property type="entry name" value="PROKAR_LIPOPROTEIN"/>
    <property type="match status" value="1"/>
</dbReference>
<dbReference type="Gene3D" id="3.90.930.1">
    <property type="match status" value="1"/>
</dbReference>
<dbReference type="OrthoDB" id="659070at2"/>
<dbReference type="InterPro" id="IPR011652">
    <property type="entry name" value="MORN_2"/>
</dbReference>
<organism evidence="1 2">
    <name type="scientific">Pseudochryseolinea flava</name>
    <dbReference type="NCBI Taxonomy" id="2059302"/>
    <lineage>
        <taxon>Bacteria</taxon>
        <taxon>Pseudomonadati</taxon>
        <taxon>Bacteroidota</taxon>
        <taxon>Cytophagia</taxon>
        <taxon>Cytophagales</taxon>
        <taxon>Fulvivirgaceae</taxon>
        <taxon>Pseudochryseolinea</taxon>
    </lineage>
</organism>
<comment type="caution">
    <text evidence="1">The sequence shown here is derived from an EMBL/GenBank/DDBJ whole genome shotgun (WGS) entry which is preliminary data.</text>
</comment>
<keyword evidence="2" id="KW-1185">Reference proteome</keyword>
<evidence type="ECO:0000313" key="1">
    <source>
        <dbReference type="EMBL" id="RAW01664.1"/>
    </source>
</evidence>
<protein>
    <recommendedName>
        <fullName evidence="3">Toxin-antitoxin system YwqK family antitoxin</fullName>
    </recommendedName>
</protein>